<dbReference type="AlphaFoldDB" id="B6WRR5"/>
<evidence type="ECO:0000313" key="1">
    <source>
        <dbReference type="EMBL" id="EEB34371.1"/>
    </source>
</evidence>
<dbReference type="Pfam" id="PF09684">
    <property type="entry name" value="Tail_P2_I"/>
    <property type="match status" value="1"/>
</dbReference>
<proteinExistence type="predicted"/>
<protein>
    <submittedName>
        <fullName evidence="1">Phage tail protein I-like protein</fullName>
    </submittedName>
</protein>
<sequence>MARRLGTTPFRELLPDSLGGDSSIRAAAAALDTVLDATTRAIPGVLLYARLAHDTGFVEPVAMLPPLARLSELSGGLASLPEPVLDLLAWQLHVEGYEAAVDLAAKRQLIAGSLLLHRRRGTPWAVRTALETALRLPTVIRQWWEYEGRPYFFRVRLDVSDAGLDETGIANAVQLIFDHKNVRSWLDCLETVTTRPLPVSIAVAGIMRTMNRVRLWFPPKPVPSGRVHVGLGSTRYSRSVIRPWTPPRPVPDLRGRIAFAIISQSRSIVCPKP</sequence>
<reference evidence="1 2" key="1">
    <citation type="submission" date="2008-10" db="EMBL/GenBank/DDBJ databases">
        <title>Draft genome sequence of Desulvovibrio piger (ATCC 29098).</title>
        <authorList>
            <person name="Sudarsanam P."/>
            <person name="Ley R."/>
            <person name="Guruge J."/>
            <person name="Turnbaugh P.J."/>
            <person name="Mahowald M."/>
            <person name="Liep D."/>
            <person name="Gordon J."/>
        </authorList>
    </citation>
    <scope>NUCLEOTIDE SEQUENCE [LARGE SCALE GENOMIC DNA]</scope>
    <source>
        <strain evidence="1 2">ATCC 29098</strain>
    </source>
</reference>
<dbReference type="HOGENOM" id="CLU_086293_0_0_7"/>
<evidence type="ECO:0000313" key="2">
    <source>
        <dbReference type="Proteomes" id="UP000003676"/>
    </source>
</evidence>
<dbReference type="InterPro" id="IPR006521">
    <property type="entry name" value="Tail_protein_I"/>
</dbReference>
<dbReference type="NCBIfam" id="TIGR01634">
    <property type="entry name" value="tail_P2_I"/>
    <property type="match status" value="1"/>
</dbReference>
<name>B6WRR5_9BACT</name>
<organism evidence="1 2">
    <name type="scientific">Desulfovibrio piger ATCC 29098</name>
    <dbReference type="NCBI Taxonomy" id="411464"/>
    <lineage>
        <taxon>Bacteria</taxon>
        <taxon>Pseudomonadati</taxon>
        <taxon>Thermodesulfobacteriota</taxon>
        <taxon>Desulfovibrionia</taxon>
        <taxon>Desulfovibrionales</taxon>
        <taxon>Desulfovibrionaceae</taxon>
        <taxon>Desulfovibrio</taxon>
    </lineage>
</organism>
<reference evidence="1 2" key="2">
    <citation type="submission" date="2008-10" db="EMBL/GenBank/DDBJ databases">
        <authorList>
            <person name="Fulton L."/>
            <person name="Clifton S."/>
            <person name="Fulton B."/>
            <person name="Xu J."/>
            <person name="Minx P."/>
            <person name="Pepin K.H."/>
            <person name="Johnson M."/>
            <person name="Bhonagiri V."/>
            <person name="Nash W.E."/>
            <person name="Mardis E.R."/>
            <person name="Wilson R.K."/>
        </authorList>
    </citation>
    <scope>NUCLEOTIDE SEQUENCE [LARGE SCALE GENOMIC DNA]</scope>
    <source>
        <strain evidence="1 2">ATCC 29098</strain>
    </source>
</reference>
<dbReference type="RefSeq" id="WP_006004887.1">
    <property type="nucleotide sequence ID" value="NZ_DS996354.1"/>
</dbReference>
<dbReference type="OrthoDB" id="90759at2"/>
<comment type="caution">
    <text evidence="1">The sequence shown here is derived from an EMBL/GenBank/DDBJ whole genome shotgun (WGS) entry which is preliminary data.</text>
</comment>
<dbReference type="eggNOG" id="COG4385">
    <property type="taxonomic scope" value="Bacteria"/>
</dbReference>
<dbReference type="EMBL" id="ABXU01000024">
    <property type="protein sequence ID" value="EEB34371.1"/>
    <property type="molecule type" value="Genomic_DNA"/>
</dbReference>
<accession>B6WRR5</accession>
<gene>
    <name evidence="1" type="ORF">DESPIG_00756</name>
</gene>
<dbReference type="Proteomes" id="UP000003676">
    <property type="component" value="Unassembled WGS sequence"/>
</dbReference>